<name>A0A3Q2CLG4_CYPVA</name>
<dbReference type="GeneTree" id="ENSGT00730000113981"/>
<dbReference type="AlphaFoldDB" id="A0A3Q2CLG4"/>
<organism evidence="2 3">
    <name type="scientific">Cyprinodon variegatus</name>
    <name type="common">Sheepshead minnow</name>
    <dbReference type="NCBI Taxonomy" id="28743"/>
    <lineage>
        <taxon>Eukaryota</taxon>
        <taxon>Metazoa</taxon>
        <taxon>Chordata</taxon>
        <taxon>Craniata</taxon>
        <taxon>Vertebrata</taxon>
        <taxon>Euteleostomi</taxon>
        <taxon>Actinopterygii</taxon>
        <taxon>Neopterygii</taxon>
        <taxon>Teleostei</taxon>
        <taxon>Neoteleostei</taxon>
        <taxon>Acanthomorphata</taxon>
        <taxon>Ovalentaria</taxon>
        <taxon>Atherinomorphae</taxon>
        <taxon>Cyprinodontiformes</taxon>
        <taxon>Cyprinodontidae</taxon>
        <taxon>Cyprinodon</taxon>
    </lineage>
</organism>
<protein>
    <submittedName>
        <fullName evidence="2">Uncharacterized protein</fullName>
    </submittedName>
</protein>
<feature type="region of interest" description="Disordered" evidence="1">
    <location>
        <begin position="274"/>
        <end position="294"/>
    </location>
</feature>
<evidence type="ECO:0000313" key="3">
    <source>
        <dbReference type="Proteomes" id="UP000265020"/>
    </source>
</evidence>
<reference evidence="2" key="2">
    <citation type="submission" date="2025-09" db="UniProtKB">
        <authorList>
            <consortium name="Ensembl"/>
        </authorList>
    </citation>
    <scope>IDENTIFICATION</scope>
</reference>
<sequence length="314" mass="35069">MSFILTSTSLEHLAPLSAYSRMVMCDQIRGPQSQKESADPFVNFKVELINDNWGKKRPIDCDVDDDFSSPCKKQCIPNVVSPDLGCVMDYSSSLTRNNSMSPFVPPFPKPNQKTETDRSEMKETVSSRLELECVERGCTKKKAKTENILINSSSDFDQDVEDILCLNLLKEEEVQGPADEEKPATRAVEDDKVSSFHLHEKEECKTEGPPQQQGNDEAPALCQHFSFLTKDSRENMSGSLLAPLKLDFLEGYDEDSNIGQPMFESSICQLAATESEAERSEAPRETYNSEDCTGDSLNETTLPINVQVGYLSCF</sequence>
<keyword evidence="3" id="KW-1185">Reference proteome</keyword>
<dbReference type="Proteomes" id="UP000265020">
    <property type="component" value="Unassembled WGS sequence"/>
</dbReference>
<evidence type="ECO:0000256" key="1">
    <source>
        <dbReference type="SAM" id="MobiDB-lite"/>
    </source>
</evidence>
<evidence type="ECO:0000313" key="2">
    <source>
        <dbReference type="Ensembl" id="ENSCVAP00000006211.1"/>
    </source>
</evidence>
<feature type="region of interest" description="Disordered" evidence="1">
    <location>
        <begin position="101"/>
        <end position="124"/>
    </location>
</feature>
<dbReference type="Ensembl" id="ENSCVAT00000005385.1">
    <property type="protein sequence ID" value="ENSCVAP00000006211.1"/>
    <property type="gene ID" value="ENSCVAG00000007701.1"/>
</dbReference>
<reference evidence="2" key="1">
    <citation type="submission" date="2025-08" db="UniProtKB">
        <authorList>
            <consortium name="Ensembl"/>
        </authorList>
    </citation>
    <scope>IDENTIFICATION</scope>
</reference>
<feature type="compositionally biased region" description="Basic and acidic residues" evidence="1">
    <location>
        <begin position="112"/>
        <end position="124"/>
    </location>
</feature>
<proteinExistence type="predicted"/>
<accession>A0A3Q2CLG4</accession>